<keyword evidence="1" id="KW-0808">Transferase</keyword>
<dbReference type="InterPro" id="IPR027417">
    <property type="entry name" value="P-loop_NTPase"/>
</dbReference>
<keyword evidence="2" id="KW-1185">Reference proteome</keyword>
<accession>A0A7T7XK02</accession>
<evidence type="ECO:0000313" key="1">
    <source>
        <dbReference type="EMBL" id="QQO07643.1"/>
    </source>
</evidence>
<gene>
    <name evidence="1" type="ORF">JFL75_11865</name>
</gene>
<dbReference type="SUPFAM" id="SSF52540">
    <property type="entry name" value="P-loop containing nucleoside triphosphate hydrolases"/>
    <property type="match status" value="1"/>
</dbReference>
<organism evidence="1 2">
    <name type="scientific">Breznakiella homolactica</name>
    <dbReference type="NCBI Taxonomy" id="2798577"/>
    <lineage>
        <taxon>Bacteria</taxon>
        <taxon>Pseudomonadati</taxon>
        <taxon>Spirochaetota</taxon>
        <taxon>Spirochaetia</taxon>
        <taxon>Spirochaetales</taxon>
        <taxon>Breznakiellaceae</taxon>
        <taxon>Breznakiella</taxon>
    </lineage>
</organism>
<sequence length="184" mass="21793">MVILIGGPSHTGKTLLAQKLMEKYKTPYLSIDHIKMGIYRGYPDCGFTPESDEETITQKLWPVVSGIIKTAVENNQGLIIEGVYLPYNLYGLDENYSEKILYCKLLFSGEYIRNYFRTKIVENENAIEQRKERFDTPQEQYIKENARVRDLCEKNNVKYFEIKQDYTKEIKNVYMWIKKEYKKL</sequence>
<dbReference type="RefSeq" id="WP_215624949.1">
    <property type="nucleotide sequence ID" value="NZ_CP067089.2"/>
</dbReference>
<protein>
    <submittedName>
        <fullName evidence="1">Adenylate kinase</fullName>
    </submittedName>
</protein>
<proteinExistence type="predicted"/>
<keyword evidence="1" id="KW-0418">Kinase</keyword>
<dbReference type="Gene3D" id="3.40.50.300">
    <property type="entry name" value="P-loop containing nucleotide triphosphate hydrolases"/>
    <property type="match status" value="1"/>
</dbReference>
<dbReference type="GO" id="GO:0016301">
    <property type="term" value="F:kinase activity"/>
    <property type="evidence" value="ECO:0007669"/>
    <property type="project" value="UniProtKB-KW"/>
</dbReference>
<evidence type="ECO:0000313" key="2">
    <source>
        <dbReference type="Proteomes" id="UP000595917"/>
    </source>
</evidence>
<dbReference type="KEGG" id="bhc:JFL75_11865"/>
<dbReference type="Proteomes" id="UP000595917">
    <property type="component" value="Chromosome"/>
</dbReference>
<dbReference type="EMBL" id="CP067089">
    <property type="protein sequence ID" value="QQO07643.1"/>
    <property type="molecule type" value="Genomic_DNA"/>
</dbReference>
<name>A0A7T7XK02_9SPIR</name>
<dbReference type="AlphaFoldDB" id="A0A7T7XK02"/>
<reference evidence="1" key="1">
    <citation type="submission" date="2021-01" db="EMBL/GenBank/DDBJ databases">
        <title>Description of Breznakiella homolactica.</title>
        <authorList>
            <person name="Song Y."/>
            <person name="Brune A."/>
        </authorList>
    </citation>
    <scope>NUCLEOTIDE SEQUENCE</scope>
    <source>
        <strain evidence="1">RmG30</strain>
    </source>
</reference>